<accession>A0A4R6AQP5</accession>
<dbReference type="AlphaFoldDB" id="A0A4R6AQP5"/>
<sequence>MTPRRPEFASPATGRACARGNEPVTILLTRDSLSRFITCFWSVIVPSFSLWTSAFAGFVRTRQALSYVQRARRKLTGRRLDGFEGSVPRAIPHTIWIYWDTGEASAPPLVQACIASWREKNPGWTVTVLDRDSAPGLSELPMAPGDIAVQSYADLLRLRLLTRFGGVWVDATTFCLRPLDHWLPMLAQSGFFAFTWTAADRWFIWPNVPRKITNWFLASEPGGAVITAWEARSLAYWKGRRVPHVYYWPHLMWDFMTLTNWKFRRGAAALPQIGCFGPHLVHDHVQNGRDPDRVRAALTGGAVPFQKLRWNWPAPDLARATEVLPELAEYAAPSPSASLSS</sequence>
<gene>
    <name evidence="1" type="ORF">E2L05_13245</name>
</gene>
<dbReference type="GO" id="GO:0051999">
    <property type="term" value="P:mannosyl-inositol phosphorylceramide biosynthetic process"/>
    <property type="evidence" value="ECO:0007669"/>
    <property type="project" value="TreeGrafter"/>
</dbReference>
<dbReference type="EMBL" id="SMZO01000031">
    <property type="protein sequence ID" value="TDL86390.1"/>
    <property type="molecule type" value="Genomic_DNA"/>
</dbReference>
<comment type="caution">
    <text evidence="1">The sequence shown here is derived from an EMBL/GenBank/DDBJ whole genome shotgun (WGS) entry which is preliminary data.</text>
</comment>
<dbReference type="Pfam" id="PF05704">
    <property type="entry name" value="Caps_synth"/>
    <property type="match status" value="1"/>
</dbReference>
<dbReference type="InterPro" id="IPR051706">
    <property type="entry name" value="Glycosyltransferase_domain"/>
</dbReference>
<dbReference type="InterPro" id="IPR029044">
    <property type="entry name" value="Nucleotide-diphossugar_trans"/>
</dbReference>
<evidence type="ECO:0000313" key="2">
    <source>
        <dbReference type="Proteomes" id="UP000294562"/>
    </source>
</evidence>
<dbReference type="PANTHER" id="PTHR32385">
    <property type="entry name" value="MANNOSYL PHOSPHORYLINOSITOL CERAMIDE SYNTHASE"/>
    <property type="match status" value="1"/>
</dbReference>
<evidence type="ECO:0000313" key="1">
    <source>
        <dbReference type="EMBL" id="TDL86390.1"/>
    </source>
</evidence>
<dbReference type="GO" id="GO:0000030">
    <property type="term" value="F:mannosyltransferase activity"/>
    <property type="evidence" value="ECO:0007669"/>
    <property type="project" value="TreeGrafter"/>
</dbReference>
<dbReference type="Gene3D" id="3.90.550.20">
    <property type="match status" value="1"/>
</dbReference>
<evidence type="ECO:0008006" key="3">
    <source>
        <dbReference type="Google" id="ProtNLM"/>
    </source>
</evidence>
<dbReference type="PANTHER" id="PTHR32385:SF15">
    <property type="entry name" value="INOSITOL PHOSPHOCERAMIDE MANNOSYLTRANSFERASE 1"/>
    <property type="match status" value="1"/>
</dbReference>
<dbReference type="SUPFAM" id="SSF53448">
    <property type="entry name" value="Nucleotide-diphospho-sugar transferases"/>
    <property type="match status" value="1"/>
</dbReference>
<dbReference type="OrthoDB" id="9802881at2"/>
<keyword evidence="2" id="KW-1185">Reference proteome</keyword>
<protein>
    <recommendedName>
        <fullName evidence="3">Capsular biosynthesis protein</fullName>
    </recommendedName>
</protein>
<name>A0A4R6AQP5_9RHOB</name>
<organism evidence="1 2">
    <name type="scientific">Meridianimarinicoccus aquatilis</name>
    <dbReference type="NCBI Taxonomy" id="2552766"/>
    <lineage>
        <taxon>Bacteria</taxon>
        <taxon>Pseudomonadati</taxon>
        <taxon>Pseudomonadota</taxon>
        <taxon>Alphaproteobacteria</taxon>
        <taxon>Rhodobacterales</taxon>
        <taxon>Paracoccaceae</taxon>
        <taxon>Meridianimarinicoccus</taxon>
    </lineage>
</organism>
<proteinExistence type="predicted"/>
<dbReference type="InterPro" id="IPR008441">
    <property type="entry name" value="AfumC-like_glycosyl_Trfase"/>
</dbReference>
<dbReference type="GO" id="GO:0016020">
    <property type="term" value="C:membrane"/>
    <property type="evidence" value="ECO:0007669"/>
    <property type="project" value="GOC"/>
</dbReference>
<reference evidence="1 2" key="1">
    <citation type="submission" date="2019-03" db="EMBL/GenBank/DDBJ databases">
        <title>Rhodobacteraceae bacterium SM1902, a new member of the family Rhodobacteraceae isolated from Yantai.</title>
        <authorList>
            <person name="Sun Y."/>
        </authorList>
    </citation>
    <scope>NUCLEOTIDE SEQUENCE [LARGE SCALE GENOMIC DNA]</scope>
    <source>
        <strain evidence="1 2">SM1902</strain>
    </source>
</reference>
<dbReference type="Proteomes" id="UP000294562">
    <property type="component" value="Unassembled WGS sequence"/>
</dbReference>